<keyword evidence="2" id="KW-0812">Transmembrane</keyword>
<evidence type="ECO:0000256" key="1">
    <source>
        <dbReference type="SAM" id="MobiDB-lite"/>
    </source>
</evidence>
<gene>
    <name evidence="3" type="ORF">V6N12_057267</name>
</gene>
<feature type="compositionally biased region" description="Basic and acidic residues" evidence="1">
    <location>
        <begin position="1"/>
        <end position="27"/>
    </location>
</feature>
<evidence type="ECO:0000313" key="3">
    <source>
        <dbReference type="EMBL" id="KAK8534623.1"/>
    </source>
</evidence>
<feature type="region of interest" description="Disordered" evidence="1">
    <location>
        <begin position="1"/>
        <end position="31"/>
    </location>
</feature>
<comment type="caution">
    <text evidence="3">The sequence shown here is derived from an EMBL/GenBank/DDBJ whole genome shotgun (WGS) entry which is preliminary data.</text>
</comment>
<keyword evidence="4" id="KW-1185">Reference proteome</keyword>
<accession>A0ABR2DBF0</accession>
<protein>
    <submittedName>
        <fullName evidence="3">Uncharacterized protein</fullName>
    </submittedName>
</protein>
<sequence length="101" mass="11371">MKREEEMAKAKQAMERKKKKAEEKAANADENADAPVLAAPIVVRDKVKKENTVKYMSRKKGSDALPRPLLKCKKSTNYWMWAAAAAVVLLILIALGYYYLA</sequence>
<feature type="transmembrane region" description="Helical" evidence="2">
    <location>
        <begin position="78"/>
        <end position="100"/>
    </location>
</feature>
<reference evidence="3 4" key="1">
    <citation type="journal article" date="2024" name="G3 (Bethesda)">
        <title>Genome assembly of Hibiscus sabdariffa L. provides insights into metabolisms of medicinal natural products.</title>
        <authorList>
            <person name="Kim T."/>
        </authorList>
    </citation>
    <scope>NUCLEOTIDE SEQUENCE [LARGE SCALE GENOMIC DNA]</scope>
    <source>
        <strain evidence="3">TK-2024</strain>
        <tissue evidence="3">Old leaves</tissue>
    </source>
</reference>
<name>A0ABR2DBF0_9ROSI</name>
<evidence type="ECO:0000256" key="2">
    <source>
        <dbReference type="SAM" id="Phobius"/>
    </source>
</evidence>
<evidence type="ECO:0000313" key="4">
    <source>
        <dbReference type="Proteomes" id="UP001472677"/>
    </source>
</evidence>
<dbReference type="EMBL" id="JBBPBM010000031">
    <property type="protein sequence ID" value="KAK8534623.1"/>
    <property type="molecule type" value="Genomic_DNA"/>
</dbReference>
<keyword evidence="2" id="KW-1133">Transmembrane helix</keyword>
<dbReference type="Proteomes" id="UP001472677">
    <property type="component" value="Unassembled WGS sequence"/>
</dbReference>
<organism evidence="3 4">
    <name type="scientific">Hibiscus sabdariffa</name>
    <name type="common">roselle</name>
    <dbReference type="NCBI Taxonomy" id="183260"/>
    <lineage>
        <taxon>Eukaryota</taxon>
        <taxon>Viridiplantae</taxon>
        <taxon>Streptophyta</taxon>
        <taxon>Embryophyta</taxon>
        <taxon>Tracheophyta</taxon>
        <taxon>Spermatophyta</taxon>
        <taxon>Magnoliopsida</taxon>
        <taxon>eudicotyledons</taxon>
        <taxon>Gunneridae</taxon>
        <taxon>Pentapetalae</taxon>
        <taxon>rosids</taxon>
        <taxon>malvids</taxon>
        <taxon>Malvales</taxon>
        <taxon>Malvaceae</taxon>
        <taxon>Malvoideae</taxon>
        <taxon>Hibiscus</taxon>
    </lineage>
</organism>
<keyword evidence="2" id="KW-0472">Membrane</keyword>
<proteinExistence type="predicted"/>